<organism evidence="1">
    <name type="scientific">uncultured Methylacidiphilum sp</name>
    <dbReference type="NCBI Taxonomy" id="1216061"/>
    <lineage>
        <taxon>Bacteria</taxon>
        <taxon>Pseudomonadati</taxon>
        <taxon>Verrucomicrobiota</taxon>
        <taxon>Methylacidiphilae</taxon>
        <taxon>Methylacidiphilales</taxon>
        <taxon>Methylacidiphilaceae</taxon>
        <taxon>Methylacidiphilum (ex Ratnadevi et al. 2023)</taxon>
        <taxon>environmental samples</taxon>
    </lineage>
</organism>
<dbReference type="AlphaFoldDB" id="A0A060BYV7"/>
<sequence>SGVNPLQHYCQHGVAENRDPNPQFSVAAYLEQHPELRGQGLDMLKHYLRHTTVPPA</sequence>
<protein>
    <submittedName>
        <fullName evidence="1">CAZy families GT4 protein</fullName>
    </submittedName>
</protein>
<name>A0A060BYV7_9BACT</name>
<feature type="non-terminal residue" evidence="1">
    <location>
        <position position="1"/>
    </location>
</feature>
<dbReference type="EMBL" id="KF118683">
    <property type="protein sequence ID" value="AIA85945.1"/>
    <property type="molecule type" value="Genomic_DNA"/>
</dbReference>
<accession>A0A060BYV7</accession>
<evidence type="ECO:0000313" key="1">
    <source>
        <dbReference type="EMBL" id="AIA85945.1"/>
    </source>
</evidence>
<reference evidence="1" key="1">
    <citation type="journal article" date="2013" name="Environ. Microbiol.">
        <title>Seasonally variable intestinal metagenomes of the red palm weevil (Rhynchophorus ferrugineus).</title>
        <authorList>
            <person name="Jia S."/>
            <person name="Zhang X."/>
            <person name="Zhang G."/>
            <person name="Yin A."/>
            <person name="Zhang S."/>
            <person name="Li F."/>
            <person name="Wang L."/>
            <person name="Zhao D."/>
            <person name="Yun Q."/>
            <person name="Tala"/>
            <person name="Wang J."/>
            <person name="Sun G."/>
            <person name="Baabdullah M."/>
            <person name="Yu X."/>
            <person name="Hu S."/>
            <person name="Al-Mssallem I.S."/>
            <person name="Yu J."/>
        </authorList>
    </citation>
    <scope>NUCLEOTIDE SEQUENCE</scope>
</reference>
<proteinExistence type="predicted"/>